<feature type="domain" description="Peptidase C39" evidence="1">
    <location>
        <begin position="3"/>
        <end position="94"/>
    </location>
</feature>
<dbReference type="Proteomes" id="UP000275777">
    <property type="component" value="Chromosome"/>
</dbReference>
<sequence length="96" mass="10494">MRLASLAMVAATGPPHRLANMRRRFSVSLKGSTLKSLIAMAQGLGLASRPLKLDLQHLPQLKLPCVLHWDMNHFVVLKQVSARHIVIHDPAVASAS</sequence>
<dbReference type="Pfam" id="PF03412">
    <property type="entry name" value="Peptidase_C39"/>
    <property type="match status" value="1"/>
</dbReference>
<gene>
    <name evidence="2" type="ORF">NCTC9695_00086</name>
</gene>
<name>A0A447T4S2_CHRVL</name>
<dbReference type="AlphaFoldDB" id="A0A447T4S2"/>
<protein>
    <submittedName>
        <fullName evidence="2">ABC-type bacteriocin/lantibiotic exporters, contain an N-terminal double-glycine peptidase domain</fullName>
    </submittedName>
</protein>
<reference evidence="2 3" key="1">
    <citation type="submission" date="2018-12" db="EMBL/GenBank/DDBJ databases">
        <authorList>
            <consortium name="Pathogen Informatics"/>
        </authorList>
    </citation>
    <scope>NUCLEOTIDE SEQUENCE [LARGE SCALE GENOMIC DNA]</scope>
    <source>
        <strain evidence="2 3">NCTC9695</strain>
    </source>
</reference>
<dbReference type="GO" id="GO:0016020">
    <property type="term" value="C:membrane"/>
    <property type="evidence" value="ECO:0007669"/>
    <property type="project" value="InterPro"/>
</dbReference>
<dbReference type="GO" id="GO:0005524">
    <property type="term" value="F:ATP binding"/>
    <property type="evidence" value="ECO:0007669"/>
    <property type="project" value="InterPro"/>
</dbReference>
<dbReference type="EMBL" id="LR134182">
    <property type="protein sequence ID" value="VEB39701.1"/>
    <property type="molecule type" value="Genomic_DNA"/>
</dbReference>
<dbReference type="GO" id="GO:0006508">
    <property type="term" value="P:proteolysis"/>
    <property type="evidence" value="ECO:0007669"/>
    <property type="project" value="InterPro"/>
</dbReference>
<evidence type="ECO:0000313" key="3">
    <source>
        <dbReference type="Proteomes" id="UP000275777"/>
    </source>
</evidence>
<organism evidence="2 3">
    <name type="scientific">Chromobacterium violaceum</name>
    <dbReference type="NCBI Taxonomy" id="536"/>
    <lineage>
        <taxon>Bacteria</taxon>
        <taxon>Pseudomonadati</taxon>
        <taxon>Pseudomonadota</taxon>
        <taxon>Betaproteobacteria</taxon>
        <taxon>Neisseriales</taxon>
        <taxon>Chromobacteriaceae</taxon>
        <taxon>Chromobacterium</taxon>
    </lineage>
</organism>
<proteinExistence type="predicted"/>
<accession>A0A447T4S2</accession>
<dbReference type="InterPro" id="IPR005074">
    <property type="entry name" value="Peptidase_C39"/>
</dbReference>
<evidence type="ECO:0000259" key="1">
    <source>
        <dbReference type="Pfam" id="PF03412"/>
    </source>
</evidence>
<dbReference type="Gene3D" id="3.90.70.10">
    <property type="entry name" value="Cysteine proteinases"/>
    <property type="match status" value="1"/>
</dbReference>
<evidence type="ECO:0000313" key="2">
    <source>
        <dbReference type="EMBL" id="VEB39701.1"/>
    </source>
</evidence>
<dbReference type="GO" id="GO:0008233">
    <property type="term" value="F:peptidase activity"/>
    <property type="evidence" value="ECO:0007669"/>
    <property type="project" value="InterPro"/>
</dbReference>